<name>X0X8L0_9ZZZZ</name>
<dbReference type="Gene3D" id="3.50.50.60">
    <property type="entry name" value="FAD/NAD(P)-binding domain"/>
    <property type="match status" value="1"/>
</dbReference>
<dbReference type="EMBL" id="BARS01040778">
    <property type="protein sequence ID" value="GAG39400.1"/>
    <property type="molecule type" value="Genomic_DNA"/>
</dbReference>
<feature type="non-terminal residue" evidence="1">
    <location>
        <position position="178"/>
    </location>
</feature>
<evidence type="ECO:0000313" key="1">
    <source>
        <dbReference type="EMBL" id="GAG39400.1"/>
    </source>
</evidence>
<dbReference type="InterPro" id="IPR036188">
    <property type="entry name" value="FAD/NAD-bd_sf"/>
</dbReference>
<dbReference type="PANTHER" id="PTHR10668:SF103">
    <property type="entry name" value="PYRIDINE NUCLEOTIDE-DISULFIDE OXIDOREDUCTASE DOMAIN-CONTAINING PROTEIN 2"/>
    <property type="match status" value="1"/>
</dbReference>
<accession>X0X8L0</accession>
<proteinExistence type="predicted"/>
<sequence length="178" mass="20048">MVALGLLESTGNAIIVGGTHSVAHAYMRILLENGGKFFTISHVNKILIENGRAKGIRLGDGTEIEARKLVLSTLNPYQLCFELVGKEHFSRPVLAKVEDLRNDWTTLMWYTWALSELPEYLAAEHNPDFSAVESLTISSYDTDIWTREHALRQMGKNPPVENTLSIRSYSQFDKNRAP</sequence>
<reference evidence="1" key="1">
    <citation type="journal article" date="2014" name="Front. Microbiol.">
        <title>High frequency of phylogenetically diverse reductive dehalogenase-homologous genes in deep subseafloor sedimentary metagenomes.</title>
        <authorList>
            <person name="Kawai M."/>
            <person name="Futagami T."/>
            <person name="Toyoda A."/>
            <person name="Takaki Y."/>
            <person name="Nishi S."/>
            <person name="Hori S."/>
            <person name="Arai W."/>
            <person name="Tsubouchi T."/>
            <person name="Morono Y."/>
            <person name="Uchiyama I."/>
            <person name="Ito T."/>
            <person name="Fujiyama A."/>
            <person name="Inagaki F."/>
            <person name="Takami H."/>
        </authorList>
    </citation>
    <scope>NUCLEOTIDE SEQUENCE</scope>
    <source>
        <strain evidence="1">Expedition CK06-06</strain>
    </source>
</reference>
<dbReference type="AlphaFoldDB" id="X0X8L0"/>
<organism evidence="1">
    <name type="scientific">marine sediment metagenome</name>
    <dbReference type="NCBI Taxonomy" id="412755"/>
    <lineage>
        <taxon>unclassified sequences</taxon>
        <taxon>metagenomes</taxon>
        <taxon>ecological metagenomes</taxon>
    </lineage>
</organism>
<comment type="caution">
    <text evidence="1">The sequence shown here is derived from an EMBL/GenBank/DDBJ whole genome shotgun (WGS) entry which is preliminary data.</text>
</comment>
<gene>
    <name evidence="1" type="ORF">S01H1_62114</name>
</gene>
<protein>
    <recommendedName>
        <fullName evidence="2">Amine oxidase domain-containing protein</fullName>
    </recommendedName>
</protein>
<evidence type="ECO:0008006" key="2">
    <source>
        <dbReference type="Google" id="ProtNLM"/>
    </source>
</evidence>
<dbReference type="PANTHER" id="PTHR10668">
    <property type="entry name" value="PHYTOENE DEHYDROGENASE"/>
    <property type="match status" value="1"/>
</dbReference>
<dbReference type="SUPFAM" id="SSF51905">
    <property type="entry name" value="FAD/NAD(P)-binding domain"/>
    <property type="match status" value="1"/>
</dbReference>